<reference evidence="1" key="1">
    <citation type="journal article" date="2021" name="Nat. Commun.">
        <title>Lytic archaeal viruses infect abundant primary producers in Earth's crust.</title>
        <authorList>
            <person name="Rahlff J."/>
            <person name="Turzynski V."/>
            <person name="Esser S.P."/>
            <person name="Monsees I."/>
            <person name="Bornemann T.L.V."/>
            <person name="Figueroa-Gonzalez P.A."/>
            <person name="Schulz F."/>
            <person name="Woyke T."/>
            <person name="Klingl A."/>
            <person name="Moraru C."/>
            <person name="Probst A.J."/>
        </authorList>
    </citation>
    <scope>NUCLEOTIDE SEQUENCE</scope>
</reference>
<proteinExistence type="predicted"/>
<protein>
    <submittedName>
        <fullName evidence="1">Uncharacterized protein</fullName>
    </submittedName>
</protein>
<evidence type="ECO:0000313" key="1">
    <source>
        <dbReference type="EMBL" id="QTW05492.1"/>
    </source>
</evidence>
<reference evidence="1" key="2">
    <citation type="submission" date="2021-01" db="EMBL/GenBank/DDBJ databases">
        <authorList>
            <person name="Rahlff J."/>
        </authorList>
    </citation>
    <scope>NUCLEOTIDE SEQUENCE</scope>
</reference>
<organism evidence="1">
    <name type="scientific">uncultured archaeal virus</name>
    <dbReference type="NCBI Taxonomy" id="1960247"/>
    <lineage>
        <taxon>Viruses</taxon>
        <taxon>environmental samples</taxon>
    </lineage>
</organism>
<dbReference type="EMBL" id="MW522970">
    <property type="protein sequence ID" value="QTW05492.1"/>
    <property type="molecule type" value="Genomic_DNA"/>
</dbReference>
<sequence>MGDPRERLTCPDTTSQTFLQAYLCAIQYQKTGVKDEHDFEIYSSFDIEDQNEYVYISSEREKSDLFEQQNANWYLIERDLLGKITYIDTETGDDFSFKEIESGKRKIVEAGAGSIFKLLGKLKTKFGNFLLANASQKSLWILKKEKSSSWTKKRERS</sequence>
<name>A0A8B0LSC1_9VIRU</name>
<accession>A0A8B0LSC1</accession>